<dbReference type="eggNOG" id="arCOG05931">
    <property type="taxonomic scope" value="Archaea"/>
</dbReference>
<evidence type="ECO:0000259" key="2">
    <source>
        <dbReference type="PROSITE" id="PS51134"/>
    </source>
</evidence>
<dbReference type="Gene3D" id="2.20.25.10">
    <property type="match status" value="1"/>
</dbReference>
<dbReference type="STRING" id="1056495.Calag_0354"/>
<accession>L0AAT8</accession>
<evidence type="ECO:0000256" key="1">
    <source>
        <dbReference type="PROSITE-ProRule" id="PRU00469"/>
    </source>
</evidence>
<keyword evidence="4" id="KW-1185">Reference proteome</keyword>
<dbReference type="AlphaFoldDB" id="L0AAT8"/>
<protein>
    <submittedName>
        <fullName evidence="3">Transcription initiation factor TFIIIB, Brf1 subunit/transcription initiation factor TFIIB</fullName>
    </submittedName>
</protein>
<evidence type="ECO:0000313" key="4">
    <source>
        <dbReference type="Proteomes" id="UP000010469"/>
    </source>
</evidence>
<keyword evidence="1" id="KW-0479">Metal-binding</keyword>
<dbReference type="InParanoid" id="L0AAT8"/>
<keyword evidence="1" id="KW-0863">Zinc-finger</keyword>
<dbReference type="GO" id="GO:0003743">
    <property type="term" value="F:translation initiation factor activity"/>
    <property type="evidence" value="ECO:0007669"/>
    <property type="project" value="UniProtKB-KW"/>
</dbReference>
<keyword evidence="1" id="KW-0862">Zinc</keyword>
<reference evidence="4" key="1">
    <citation type="submission" date="2012-03" db="EMBL/GenBank/DDBJ databases">
        <title>Complete genome of Caldisphaera lagunensis DSM 15908.</title>
        <authorList>
            <person name="Lucas S."/>
            <person name="Copeland A."/>
            <person name="Lapidus A."/>
            <person name="Glavina del Rio T."/>
            <person name="Dalin E."/>
            <person name="Tice H."/>
            <person name="Bruce D."/>
            <person name="Goodwin L."/>
            <person name="Pitluck S."/>
            <person name="Peters L."/>
            <person name="Mikhailova N."/>
            <person name="Teshima H."/>
            <person name="Kyrpides N."/>
            <person name="Mavromatis K."/>
            <person name="Ivanova N."/>
            <person name="Brettin T."/>
            <person name="Detter J.C."/>
            <person name="Han C."/>
            <person name="Larimer F."/>
            <person name="Land M."/>
            <person name="Hauser L."/>
            <person name="Markowitz V."/>
            <person name="Cheng J.-F."/>
            <person name="Hugenholtz P."/>
            <person name="Woyke T."/>
            <person name="Wu D."/>
            <person name="Spring S."/>
            <person name="Schroeder M."/>
            <person name="Brambilla E."/>
            <person name="Klenk H.-P."/>
            <person name="Eisen J.A."/>
        </authorList>
    </citation>
    <scope>NUCLEOTIDE SEQUENCE [LARGE SCALE GENOMIC DNA]</scope>
    <source>
        <strain evidence="4">DSM 15908 / JCM 11604 / IC-154</strain>
    </source>
</reference>
<organism evidence="3 4">
    <name type="scientific">Caldisphaera lagunensis (strain DSM 15908 / JCM 11604 / ANMR 0165 / IC-154)</name>
    <dbReference type="NCBI Taxonomy" id="1056495"/>
    <lineage>
        <taxon>Archaea</taxon>
        <taxon>Thermoproteota</taxon>
        <taxon>Thermoprotei</taxon>
        <taxon>Acidilobales</taxon>
        <taxon>Caldisphaeraceae</taxon>
        <taxon>Caldisphaera</taxon>
    </lineage>
</organism>
<dbReference type="Pfam" id="PF08271">
    <property type="entry name" value="Zn_Ribbon_TF"/>
    <property type="match status" value="1"/>
</dbReference>
<proteinExistence type="predicted"/>
<sequence length="190" mass="22151">MKKMINIKCPYCGSHRLAWSNETGYLVCQNCGAVLQSLIDDNAYHIDKSAKDNKTNYFRIYHSSENSIDKKLEKSIKKGKFFEVDLTGKVHISSIIDKKLEKLKNSDKFKLSYEILKNYPILKSRTKRNQYAIALYALYRSYGYSIEKSIMLVSKELGVSKLSLKSIIRKNKNIINKYEIEVRRSFLNKK</sequence>
<gene>
    <name evidence="3" type="ordered locus">Calag_0354</name>
</gene>
<evidence type="ECO:0000313" key="3">
    <source>
        <dbReference type="EMBL" id="AFZ70130.1"/>
    </source>
</evidence>
<dbReference type="HOGENOM" id="CLU_1472000_0_0_2"/>
<dbReference type="PROSITE" id="PS51134">
    <property type="entry name" value="ZF_TFIIB"/>
    <property type="match status" value="1"/>
</dbReference>
<name>L0AAT8_CALLD</name>
<feature type="domain" description="TFIIB-type" evidence="2">
    <location>
        <begin position="5"/>
        <end position="36"/>
    </location>
</feature>
<keyword evidence="3" id="KW-0396">Initiation factor</keyword>
<dbReference type="GO" id="GO:0008270">
    <property type="term" value="F:zinc ion binding"/>
    <property type="evidence" value="ECO:0007669"/>
    <property type="project" value="UniProtKB-KW"/>
</dbReference>
<dbReference type="Proteomes" id="UP000010469">
    <property type="component" value="Chromosome"/>
</dbReference>
<keyword evidence="3" id="KW-0648">Protein biosynthesis</keyword>
<dbReference type="KEGG" id="clg:Calag_0354"/>
<dbReference type="EMBL" id="CP003378">
    <property type="protein sequence ID" value="AFZ70130.1"/>
    <property type="molecule type" value="Genomic_DNA"/>
</dbReference>
<dbReference type="InterPro" id="IPR013137">
    <property type="entry name" value="Znf_TFIIB"/>
</dbReference>
<dbReference type="SUPFAM" id="SSF57783">
    <property type="entry name" value="Zinc beta-ribbon"/>
    <property type="match status" value="1"/>
</dbReference>